<evidence type="ECO:0000256" key="1">
    <source>
        <dbReference type="ARBA" id="ARBA00023125"/>
    </source>
</evidence>
<dbReference type="GO" id="GO:0003677">
    <property type="term" value="F:DNA binding"/>
    <property type="evidence" value="ECO:0007669"/>
    <property type="project" value="UniProtKB-UniRule"/>
</dbReference>
<sequence>MYLIFFIFDKTFVMDKAKVSRRRGEELLESLYNATITLAATNKLTSLTFQQIADEAKTSRTVLYRRWASPFDLLQDIYAYKTKKLFDADFLSQVQDNGTLRKDFFQLLSLYQKAYNEVGAEAINNYYYLRMQDKENSREPVIHIQAIEKYLSAVKAILNNAQSRGEKISKVSNVTLMLPFDLIRTENLIRPENISKKRLMTMVEEILIPVFTNN</sequence>
<feature type="DNA-binding region" description="H-T-H motif" evidence="2">
    <location>
        <begin position="48"/>
        <end position="67"/>
    </location>
</feature>
<evidence type="ECO:0000313" key="4">
    <source>
        <dbReference type="EMBL" id="CAA7193953.1"/>
    </source>
</evidence>
<feature type="domain" description="HTH tetR-type" evidence="3">
    <location>
        <begin position="25"/>
        <end position="85"/>
    </location>
</feature>
<dbReference type="InterPro" id="IPR009057">
    <property type="entry name" value="Homeodomain-like_sf"/>
</dbReference>
<evidence type="ECO:0000313" key="5">
    <source>
        <dbReference type="Proteomes" id="UP000445144"/>
    </source>
</evidence>
<dbReference type="EMBL" id="CACVBR010000002">
    <property type="protein sequence ID" value="CAA7193953.1"/>
    <property type="molecule type" value="Genomic_DNA"/>
</dbReference>
<accession>A0A6N4X705</accession>
<name>A0A6N4X705_9FLAO</name>
<dbReference type="Proteomes" id="UP000445144">
    <property type="component" value="Unassembled WGS sequence"/>
</dbReference>
<gene>
    <name evidence="4" type="ORF">CHRY9293_00332</name>
</gene>
<dbReference type="PROSITE" id="PS50977">
    <property type="entry name" value="HTH_TETR_2"/>
    <property type="match status" value="1"/>
</dbReference>
<dbReference type="RefSeq" id="WP_228455442.1">
    <property type="nucleotide sequence ID" value="NZ_CACVBR010000002.1"/>
</dbReference>
<dbReference type="AlphaFoldDB" id="A0A6N4X705"/>
<dbReference type="InterPro" id="IPR001647">
    <property type="entry name" value="HTH_TetR"/>
</dbReference>
<organism evidence="4 5">
    <name type="scientific">Chryseobacterium potabilaquae</name>
    <dbReference type="NCBI Taxonomy" id="2675057"/>
    <lineage>
        <taxon>Bacteria</taxon>
        <taxon>Pseudomonadati</taxon>
        <taxon>Bacteroidota</taxon>
        <taxon>Flavobacteriia</taxon>
        <taxon>Flavobacteriales</taxon>
        <taxon>Weeksellaceae</taxon>
        <taxon>Chryseobacterium group</taxon>
        <taxon>Chryseobacterium</taxon>
    </lineage>
</organism>
<dbReference type="SUPFAM" id="SSF46689">
    <property type="entry name" value="Homeodomain-like"/>
    <property type="match status" value="1"/>
</dbReference>
<evidence type="ECO:0000259" key="3">
    <source>
        <dbReference type="PROSITE" id="PS50977"/>
    </source>
</evidence>
<protein>
    <recommendedName>
        <fullName evidence="3">HTH tetR-type domain-containing protein</fullName>
    </recommendedName>
</protein>
<evidence type="ECO:0000256" key="2">
    <source>
        <dbReference type="PROSITE-ProRule" id="PRU00335"/>
    </source>
</evidence>
<proteinExistence type="predicted"/>
<keyword evidence="5" id="KW-1185">Reference proteome</keyword>
<dbReference type="Gene3D" id="1.10.357.10">
    <property type="entry name" value="Tetracycline Repressor, domain 2"/>
    <property type="match status" value="1"/>
</dbReference>
<reference evidence="4 5" key="1">
    <citation type="submission" date="2020-01" db="EMBL/GenBank/DDBJ databases">
        <authorList>
            <person name="Rodrigo-Torres L."/>
            <person name="Arahal R. D."/>
            <person name="Lucena T."/>
        </authorList>
    </citation>
    <scope>NUCLEOTIDE SEQUENCE [LARGE SCALE GENOMIC DNA]</scope>
    <source>
        <strain evidence="4 5">CECT 9293</strain>
    </source>
</reference>
<keyword evidence="1 2" id="KW-0238">DNA-binding</keyword>